<reference evidence="4" key="1">
    <citation type="submission" date="2022-11" db="UniProtKB">
        <authorList>
            <consortium name="EnsemblMetazoa"/>
        </authorList>
    </citation>
    <scope>IDENTIFICATION</scope>
</reference>
<dbReference type="Pfam" id="PF02136">
    <property type="entry name" value="NTF2"/>
    <property type="match status" value="1"/>
</dbReference>
<dbReference type="InterPro" id="IPR002075">
    <property type="entry name" value="NTF2_dom"/>
</dbReference>
<organism evidence="4 5">
    <name type="scientific">Patiria miniata</name>
    <name type="common">Bat star</name>
    <name type="synonym">Asterina miniata</name>
    <dbReference type="NCBI Taxonomy" id="46514"/>
    <lineage>
        <taxon>Eukaryota</taxon>
        <taxon>Metazoa</taxon>
        <taxon>Echinodermata</taxon>
        <taxon>Eleutherozoa</taxon>
        <taxon>Asterozoa</taxon>
        <taxon>Asteroidea</taxon>
        <taxon>Valvatacea</taxon>
        <taxon>Valvatida</taxon>
        <taxon>Asterinidae</taxon>
        <taxon>Patiria</taxon>
    </lineage>
</organism>
<keyword evidence="2" id="KW-0963">Cytoplasm</keyword>
<evidence type="ECO:0000313" key="4">
    <source>
        <dbReference type="EnsemblMetazoa" id="XP_038068530.1"/>
    </source>
</evidence>
<dbReference type="PANTHER" id="PTHR47456:SF1">
    <property type="entry name" value="PHD-TYPE DOMAIN-CONTAINING PROTEIN"/>
    <property type="match status" value="1"/>
</dbReference>
<dbReference type="AlphaFoldDB" id="A0A914AWP1"/>
<dbReference type="GeneID" id="119737930"/>
<dbReference type="EnsemblMetazoa" id="XM_038212602.1">
    <property type="protein sequence ID" value="XP_038068530.1"/>
    <property type="gene ID" value="LOC119737930"/>
</dbReference>
<dbReference type="EnsemblMetazoa" id="XM_038212603.1">
    <property type="protein sequence ID" value="XP_038068531.1"/>
    <property type="gene ID" value="LOC119737930"/>
</dbReference>
<dbReference type="SUPFAM" id="SSF54427">
    <property type="entry name" value="NTF2-like"/>
    <property type="match status" value="1"/>
</dbReference>
<dbReference type="PROSITE" id="PS50177">
    <property type="entry name" value="NTF2_DOMAIN"/>
    <property type="match status" value="1"/>
</dbReference>
<evidence type="ECO:0000259" key="3">
    <source>
        <dbReference type="PROSITE" id="PS50177"/>
    </source>
</evidence>
<dbReference type="OMA" id="HIRRCCA"/>
<dbReference type="OrthoDB" id="6507044at2759"/>
<accession>A0A914AWP1</accession>
<dbReference type="Proteomes" id="UP000887568">
    <property type="component" value="Unplaced"/>
</dbReference>
<dbReference type="Gene3D" id="3.10.450.50">
    <property type="match status" value="1"/>
</dbReference>
<dbReference type="RefSeq" id="XP_038068531.1">
    <property type="nucleotide sequence ID" value="XM_038212603.1"/>
</dbReference>
<comment type="subcellular location">
    <subcellularLocation>
        <location evidence="1">Cytoplasm</location>
    </subcellularLocation>
</comment>
<keyword evidence="5" id="KW-1185">Reference proteome</keyword>
<dbReference type="CDD" id="cd00780">
    <property type="entry name" value="NTF2"/>
    <property type="match status" value="1"/>
</dbReference>
<name>A0A914AWP1_PATMI</name>
<dbReference type="RefSeq" id="XP_038068530.1">
    <property type="nucleotide sequence ID" value="XM_038212602.1"/>
</dbReference>
<proteinExistence type="predicted"/>
<dbReference type="FunFam" id="3.10.450.50:FF:000005">
    <property type="entry name" value="Nuclear transport factor 2"/>
    <property type="match status" value="1"/>
</dbReference>
<dbReference type="GO" id="GO:0003700">
    <property type="term" value="F:DNA-binding transcription factor activity"/>
    <property type="evidence" value="ECO:0007669"/>
    <property type="project" value="InterPro"/>
</dbReference>
<dbReference type="InterPro" id="IPR032710">
    <property type="entry name" value="NTF2-like_dom_sf"/>
</dbReference>
<dbReference type="InterPro" id="IPR029309">
    <property type="entry name" value="CaRF"/>
</dbReference>
<protein>
    <recommendedName>
        <fullName evidence="3">NTF2 domain-containing protein</fullName>
    </recommendedName>
</protein>
<evidence type="ECO:0000313" key="5">
    <source>
        <dbReference type="Proteomes" id="UP000887568"/>
    </source>
</evidence>
<dbReference type="PANTHER" id="PTHR47456">
    <property type="entry name" value="PHD-TYPE DOMAIN-CONTAINING PROTEIN"/>
    <property type="match status" value="1"/>
</dbReference>
<evidence type="ECO:0000256" key="2">
    <source>
        <dbReference type="ARBA" id="ARBA00022490"/>
    </source>
</evidence>
<feature type="domain" description="NTF2" evidence="3">
    <location>
        <begin position="391"/>
        <end position="502"/>
    </location>
</feature>
<sequence length="507" mass="57289">MDQGTVIHLQGDMGAAVEIIVQEHPVGGAFVEEGSTGGATDVERQVQDGNSDAIPVFLSQNAEAEGGQEDGHGDLDQIQIPISNTDHKSALVSDTLFDVAMSERFGYVYSLDRAEKVRRNFEVRTNTSYVAVSNVRPNFGQTELSRENHRIYWEEPQQDTPIKSTSRIKFDGVPFILLAKRVLDCQHGRAWNRRRDKEKPERKRRKKQCTPATRKLGCLANITMRELMCFPEFKIVENSEYKRKFASKQLRMALKKGGVRGEKRIYIDLPDVSSHNHPIDQNTQVTHQALDERVMKKLQELVAAGVLDIEEMRMHLQNYVQNEICFGQPSIPLSNRRFFPSKFTIRTQVHRCCTPQTHTHEETSEFKIRGQSHQSVNMAELPVNAELAKNIGTEFCEQYYNTFDTNRAGLAPLYTDVSVMSFEGDLKIGANSIIAKLMALPFKAVKHVATAVDCQPTVDNSILISVLGQVKTDDDPPKSFHQSFLLKSGGGNYYVLNDIFRLSLHNF</sequence>
<dbReference type="Pfam" id="PF15299">
    <property type="entry name" value="ALS2CR8"/>
    <property type="match status" value="1"/>
</dbReference>
<dbReference type="GO" id="GO:0005737">
    <property type="term" value="C:cytoplasm"/>
    <property type="evidence" value="ECO:0007669"/>
    <property type="project" value="UniProtKB-SubCell"/>
</dbReference>
<dbReference type="GO" id="GO:0005635">
    <property type="term" value="C:nuclear envelope"/>
    <property type="evidence" value="ECO:0007669"/>
    <property type="project" value="UniProtKB-ARBA"/>
</dbReference>
<dbReference type="GO" id="GO:0006606">
    <property type="term" value="P:protein import into nucleus"/>
    <property type="evidence" value="ECO:0007669"/>
    <property type="project" value="UniProtKB-ARBA"/>
</dbReference>
<evidence type="ECO:0000256" key="1">
    <source>
        <dbReference type="ARBA" id="ARBA00004496"/>
    </source>
</evidence>
<dbReference type="InterPro" id="IPR018222">
    <property type="entry name" value="Nuclear_transport_factor_2_euk"/>
</dbReference>